<sequence length="477" mass="53157">MLFGQRRKMGVGFHNIGSGLLRASHAETVRKVERHYGERCGHLPLNAQALRALVAENTEAIRTQMAYLSSLMGRTLLPLTADELLQGQQETAERPLVVPYINVPETEAYVQQELGADVWGLPGRMTHILKNKASFYKLVDEIGLPDFQTPDYRVTSVYDLIAAARDFLAVVEETYHDADMIHEYPLGVMLRAAESDGNYGCCLLYEQAGCVVMVPNGDAGNTLSYRMWSEALMAAQQHLISTMDVQKETRVVISRYIDFVDSPGLSVVLLDGEVASLRWNGQLQLKGSKACVGTSSYNPSSAALLHLQQLYEEPTATFFEALLRQTAERCQIDFASIRAVANLDIMLPGPLEARLQQRRKAPRVNYLAECNPRWTNYTDAILAVSGITGREPTVANMRAVIREGISTVDKYPLPEHLDPAIVREWIFERDALLKRDGTRIICRMAQKPMGLIFAGDVQLAQREFEQIVAILATKVAS</sequence>
<dbReference type="EMBL" id="BNJK01000001">
    <property type="protein sequence ID" value="GHO96670.1"/>
    <property type="molecule type" value="Genomic_DNA"/>
</dbReference>
<name>A0A8J3N5R8_9CHLR</name>
<reference evidence="1" key="1">
    <citation type="submission" date="2020-10" db="EMBL/GenBank/DDBJ databases">
        <title>Taxonomic study of unclassified bacteria belonging to the class Ktedonobacteria.</title>
        <authorList>
            <person name="Yabe S."/>
            <person name="Wang C.M."/>
            <person name="Zheng Y."/>
            <person name="Sakai Y."/>
            <person name="Cavaletti L."/>
            <person name="Monciardini P."/>
            <person name="Donadio S."/>
        </authorList>
    </citation>
    <scope>NUCLEOTIDE SEQUENCE</scope>
    <source>
        <strain evidence="1">ID150040</strain>
    </source>
</reference>
<proteinExistence type="predicted"/>
<protein>
    <submittedName>
        <fullName evidence="1">Uncharacterized protein</fullName>
    </submittedName>
</protein>
<organism evidence="1 2">
    <name type="scientific">Reticulibacter mediterranei</name>
    <dbReference type="NCBI Taxonomy" id="2778369"/>
    <lineage>
        <taxon>Bacteria</taxon>
        <taxon>Bacillati</taxon>
        <taxon>Chloroflexota</taxon>
        <taxon>Ktedonobacteria</taxon>
        <taxon>Ktedonobacterales</taxon>
        <taxon>Reticulibacteraceae</taxon>
        <taxon>Reticulibacter</taxon>
    </lineage>
</organism>
<dbReference type="AlphaFoldDB" id="A0A8J3N5R8"/>
<comment type="caution">
    <text evidence="1">The sequence shown here is derived from an EMBL/GenBank/DDBJ whole genome shotgun (WGS) entry which is preliminary data.</text>
</comment>
<gene>
    <name evidence="1" type="ORF">KSF_067180</name>
</gene>
<keyword evidence="2" id="KW-1185">Reference proteome</keyword>
<dbReference type="Proteomes" id="UP000597444">
    <property type="component" value="Unassembled WGS sequence"/>
</dbReference>
<accession>A0A8J3N5R8</accession>
<evidence type="ECO:0000313" key="1">
    <source>
        <dbReference type="EMBL" id="GHO96670.1"/>
    </source>
</evidence>
<dbReference type="RefSeq" id="WP_220207276.1">
    <property type="nucleotide sequence ID" value="NZ_BNJK01000001.1"/>
</dbReference>
<evidence type="ECO:0000313" key="2">
    <source>
        <dbReference type="Proteomes" id="UP000597444"/>
    </source>
</evidence>